<feature type="coiled-coil region" evidence="1">
    <location>
        <begin position="195"/>
        <end position="243"/>
    </location>
</feature>
<dbReference type="AlphaFoldDB" id="A0A839IUT5"/>
<dbReference type="RefSeq" id="WP_182811081.1">
    <property type="nucleotide sequence ID" value="NZ_JACJFM010000046.1"/>
</dbReference>
<feature type="coiled-coil region" evidence="1">
    <location>
        <begin position="380"/>
        <end position="432"/>
    </location>
</feature>
<proteinExistence type="predicted"/>
<evidence type="ECO:0000313" key="4">
    <source>
        <dbReference type="Proteomes" id="UP000565262"/>
    </source>
</evidence>
<keyword evidence="1" id="KW-0175">Coiled coil</keyword>
<dbReference type="EMBL" id="JACJFM010000046">
    <property type="protein sequence ID" value="MBB1489213.1"/>
    <property type="molecule type" value="Genomic_DNA"/>
</dbReference>
<evidence type="ECO:0000256" key="1">
    <source>
        <dbReference type="SAM" id="Coils"/>
    </source>
</evidence>
<name>A0A839IUT5_9GAMM</name>
<dbReference type="PANTHER" id="PTHR37508">
    <property type="entry name" value="TRANSMEMBRANE PROTEIN"/>
    <property type="match status" value="1"/>
</dbReference>
<keyword evidence="4" id="KW-1185">Reference proteome</keyword>
<dbReference type="PANTHER" id="PTHR37508:SF1">
    <property type="entry name" value="TRANSMEMBRANE PROTEIN"/>
    <property type="match status" value="1"/>
</dbReference>
<gene>
    <name evidence="3" type="ORF">H4O21_21615</name>
</gene>
<dbReference type="Proteomes" id="UP000565262">
    <property type="component" value="Unassembled WGS sequence"/>
</dbReference>
<accession>A0A839IUT5</accession>
<reference evidence="3 4" key="1">
    <citation type="submission" date="2020-08" db="EMBL/GenBank/DDBJ databases">
        <title>Oceanospirillum sp. nov. isolated from marine sediment.</title>
        <authorList>
            <person name="Ji X."/>
        </authorList>
    </citation>
    <scope>NUCLEOTIDE SEQUENCE [LARGE SCALE GENOMIC DNA]</scope>
    <source>
        <strain evidence="3 4">D5</strain>
    </source>
</reference>
<organism evidence="3 4">
    <name type="scientific">Oceanospirillum sediminis</name>
    <dbReference type="NCBI Taxonomy" id="2760088"/>
    <lineage>
        <taxon>Bacteria</taxon>
        <taxon>Pseudomonadati</taxon>
        <taxon>Pseudomonadota</taxon>
        <taxon>Gammaproteobacteria</taxon>
        <taxon>Oceanospirillales</taxon>
        <taxon>Oceanospirillaceae</taxon>
        <taxon>Oceanospirillum</taxon>
    </lineage>
</organism>
<evidence type="ECO:0000313" key="3">
    <source>
        <dbReference type="EMBL" id="MBB1489213.1"/>
    </source>
</evidence>
<protein>
    <submittedName>
        <fullName evidence="3">Tyrosyl-tRNA deacylase</fullName>
    </submittedName>
</protein>
<comment type="caution">
    <text evidence="3">The sequence shown here is derived from an EMBL/GenBank/DDBJ whole genome shotgun (WGS) entry which is preliminary data.</text>
</comment>
<sequence>MSEEKQIISIEFDVNKRIDQNVEKILKEEPITLPDVGNPLVKDYIRKIEGTYDVSRSKEDTDNAIDLLYIAYNTTPQSRGLIRSEIDDLMARLVKAQQESERQMRKALSDASTILSDLPGTFEDWNIARNSKDIEELKYFIGQDLKDQAEDIQGRAKKISDNLTAIAETYDGIISDTTKTVHKSEKALAEDLADKSKIEDEINRNNAQREKLQKLVDDLKADITKYENMAKEYKSQAETAEKRAFIMSIVRVGAQMISAAIPAITAGITGAATGGASLVAASATNTARQLVNTETAATDDDKTAEVIQTKKDIADKKSEKTTAEREKAELEEKGKTLKQEKEKVEADESLDAETKEVKVAAVEKRIEDNDAKIKKKEAVISAATTALNALNESLKSLSENMDKMTEKQEEQAKNLRDLQMQMLKRVEAYETEKRNQAAELVKITALLKGQRTKEETIELAIKSLNLSLKALKRMREIVVEISFFFKSFADFMTLVMENADRQAAIIQKAIGRDRLTRSFTNRLKRNTDDFFVTQMAEWQAIELVSAKFVDNFNDGWSKLNKLSGNYLTGDELKAYLNVAANRIDEISFRRKQASIDKLAELNRYRDLIQSEA</sequence>
<evidence type="ECO:0000256" key="2">
    <source>
        <dbReference type="SAM" id="MobiDB-lite"/>
    </source>
</evidence>
<feature type="region of interest" description="Disordered" evidence="2">
    <location>
        <begin position="315"/>
        <end position="344"/>
    </location>
</feature>